<dbReference type="EMBL" id="JACOPQ010000002">
    <property type="protein sequence ID" value="MBC5736033.1"/>
    <property type="molecule type" value="Genomic_DNA"/>
</dbReference>
<organism evidence="2 3">
    <name type="scientific">Lawsonibacter faecis</name>
    <dbReference type="NCBI Taxonomy" id="2763052"/>
    <lineage>
        <taxon>Bacteria</taxon>
        <taxon>Bacillati</taxon>
        <taxon>Bacillota</taxon>
        <taxon>Clostridia</taxon>
        <taxon>Eubacteriales</taxon>
        <taxon>Oscillospiraceae</taxon>
        <taxon>Lawsonibacter</taxon>
    </lineage>
</organism>
<feature type="compositionally biased region" description="Basic and acidic residues" evidence="1">
    <location>
        <begin position="7"/>
        <end position="29"/>
    </location>
</feature>
<sequence>MAATILDNKDGKKERKLLTEHEQSEAGRIEAEAAHRAAVKVSHDIKEDLQKHLREYRMEAASDAAPELPGRVVAQTYRDMERRTSQELRDGKRLPRTGVSALDARLMRSLALAHGLDVDLDLMALAPIGGAVGRGVTADALAEAVGGVVDGAARAAAACDNPVRRVLLTVDMAGDLFPSIRIESTSAQFPEPDILKAVSQLLSPGGVSIEISADMLPGDIYEKTVHLLFDGEGRRVGSGLSETAAV</sequence>
<gene>
    <name evidence="2" type="ORF">H8S62_03265</name>
</gene>
<accession>A0A8J6J9C4</accession>
<protein>
    <submittedName>
        <fullName evidence="2">Uncharacterized protein</fullName>
    </submittedName>
</protein>
<name>A0A8J6J9C4_9FIRM</name>
<feature type="region of interest" description="Disordered" evidence="1">
    <location>
        <begin position="1"/>
        <end position="29"/>
    </location>
</feature>
<evidence type="ECO:0000313" key="3">
    <source>
        <dbReference type="Proteomes" id="UP000607645"/>
    </source>
</evidence>
<dbReference type="RefSeq" id="WP_186918440.1">
    <property type="nucleotide sequence ID" value="NZ_JACOPQ010000002.1"/>
</dbReference>
<comment type="caution">
    <text evidence="2">The sequence shown here is derived from an EMBL/GenBank/DDBJ whole genome shotgun (WGS) entry which is preliminary data.</text>
</comment>
<keyword evidence="3" id="KW-1185">Reference proteome</keyword>
<dbReference type="Proteomes" id="UP000607645">
    <property type="component" value="Unassembled WGS sequence"/>
</dbReference>
<evidence type="ECO:0000313" key="2">
    <source>
        <dbReference type="EMBL" id="MBC5736033.1"/>
    </source>
</evidence>
<dbReference type="AlphaFoldDB" id="A0A8J6J9C4"/>
<evidence type="ECO:0000256" key="1">
    <source>
        <dbReference type="SAM" id="MobiDB-lite"/>
    </source>
</evidence>
<reference evidence="2" key="1">
    <citation type="submission" date="2020-08" db="EMBL/GenBank/DDBJ databases">
        <title>Genome public.</title>
        <authorList>
            <person name="Liu C."/>
            <person name="Sun Q."/>
        </authorList>
    </citation>
    <scope>NUCLEOTIDE SEQUENCE</scope>
    <source>
        <strain evidence="2">NSJ-52</strain>
    </source>
</reference>
<proteinExistence type="predicted"/>